<organism evidence="1 2">
    <name type="scientific">Microcystis panniformis Mp_MB_F_20051200_S9</name>
    <dbReference type="NCBI Taxonomy" id="2486223"/>
    <lineage>
        <taxon>Bacteria</taxon>
        <taxon>Bacillati</taxon>
        <taxon>Cyanobacteriota</taxon>
        <taxon>Cyanophyceae</taxon>
        <taxon>Oscillatoriophycideae</taxon>
        <taxon>Chroococcales</taxon>
        <taxon>Microcystaceae</taxon>
        <taxon>Microcystis</taxon>
    </lineage>
</organism>
<reference evidence="1 2" key="1">
    <citation type="submission" date="2019-01" db="EMBL/GenBank/DDBJ databases">
        <title>Coherence of Microcystis species and biogeography revealed through population genomics.</title>
        <authorList>
            <person name="Perez-Carrascal O.M."/>
            <person name="Terrat Y."/>
            <person name="Giani A."/>
            <person name="Fortin N."/>
            <person name="Tromas N."/>
            <person name="Shapiro B.J."/>
        </authorList>
    </citation>
    <scope>NUCLEOTIDE SEQUENCE [LARGE SCALE GENOMIC DNA]</scope>
    <source>
        <strain evidence="1">Mp_MB_F_20051200_S9</strain>
    </source>
</reference>
<proteinExistence type="predicted"/>
<dbReference type="Proteomes" id="UP000317165">
    <property type="component" value="Unassembled WGS sequence"/>
</dbReference>
<evidence type="ECO:0000313" key="2">
    <source>
        <dbReference type="Proteomes" id="UP000317165"/>
    </source>
</evidence>
<sequence>MTTTANTSQDYLNFLMMVLQQVEENPNPHIIYPFLQQNLNQFTSEFAETLRKWARANFRQLSSENSQYLATIINSLSDLMLYLPFGDRTANIAIAKAGYESTLTFVTRVNFPKMWAAININLGIAHEEDKLADVVQKWEDAINCYQNATQIFTENSYPEKWAFIQENLGNAYRNRWQGNKETNLQQAINYYQNALQILTPTYLPKQWGVAKHNLGLAYFKLSSFNLGESSEDYEKCLETAINHFEEALQTLKRDIYPDLWALCQMSLGDVYTFKLGENAYENHQKAQQHYENALLIYTPQTNSYYYQQVKNSQLRLQKMREATSQDEFSSNDEFSFVYKALKLTFASEGDYQKLFPFLEKNLALLNEHFIENLINIIITLAEQERYSNVFIETLVAIRLFSDLIIKFPKGDRKINLDIAITGRTLFSNYCLEQENSPTDWADIQIDIGDAYYSRGMLGHSESSQYIEKAIEYIKNALNVYNLEQYRQKWSELQHRLGVCYSYLRSENYADNLESAIYHFNEALKVRTKENYPYGWAITQKNLGAIYWQRTMGGRGDKLTNFMNSKKCYEQALTVFSFDQYPVEWAETQHNLGTWYKNYAIATNDNAKYYEQAISCFRETEKVFKPQTENWGMAQFELGTCYKNLEEYAQENE</sequence>
<dbReference type="EMBL" id="SFAC01000027">
    <property type="protein sequence ID" value="TRV65927.1"/>
    <property type="molecule type" value="Genomic_DNA"/>
</dbReference>
<dbReference type="AlphaFoldDB" id="A0A552Q9N1"/>
<dbReference type="PANTHER" id="PTHR10098">
    <property type="entry name" value="RAPSYN-RELATED"/>
    <property type="match status" value="1"/>
</dbReference>
<dbReference type="Gene3D" id="1.25.40.10">
    <property type="entry name" value="Tetratricopeptide repeat domain"/>
    <property type="match status" value="3"/>
</dbReference>
<accession>A0A552Q9N1</accession>
<dbReference type="InterPro" id="IPR011990">
    <property type="entry name" value="TPR-like_helical_dom_sf"/>
</dbReference>
<comment type="caution">
    <text evidence="1">The sequence shown here is derived from an EMBL/GenBank/DDBJ whole genome shotgun (WGS) entry which is preliminary data.</text>
</comment>
<protein>
    <submittedName>
        <fullName evidence="1">Tetratricopeptide repeat protein</fullName>
    </submittedName>
</protein>
<name>A0A552Q9N1_9CHRO</name>
<dbReference type="SUPFAM" id="SSF48452">
    <property type="entry name" value="TPR-like"/>
    <property type="match status" value="2"/>
</dbReference>
<gene>
    <name evidence="1" type="ORF">EWV53_02400</name>
</gene>
<evidence type="ECO:0000313" key="1">
    <source>
        <dbReference type="EMBL" id="TRV65927.1"/>
    </source>
</evidence>